<accession>A0ABT8KV75</accession>
<dbReference type="CDD" id="cd15482">
    <property type="entry name" value="Sialidase_non-viral"/>
    <property type="match status" value="2"/>
</dbReference>
<dbReference type="RefSeq" id="WP_346754693.1">
    <property type="nucleotide sequence ID" value="NZ_JAUJEA010000012.1"/>
</dbReference>
<comment type="caution">
    <text evidence="4">The sequence shown here is derived from an EMBL/GenBank/DDBJ whole genome shotgun (WGS) entry which is preliminary data.</text>
</comment>
<dbReference type="PANTHER" id="PTHR43739:SF5">
    <property type="entry name" value="EXO-ALPHA-SIALIDASE"/>
    <property type="match status" value="1"/>
</dbReference>
<name>A0ABT8KV75_9BACT</name>
<dbReference type="InterPro" id="IPR036278">
    <property type="entry name" value="Sialidase_sf"/>
</dbReference>
<dbReference type="InterPro" id="IPR015943">
    <property type="entry name" value="WD40/YVTN_repeat-like_dom_sf"/>
</dbReference>
<keyword evidence="1" id="KW-0677">Repeat</keyword>
<protein>
    <submittedName>
        <fullName evidence="4">Glycosyl hydrolase</fullName>
    </submittedName>
</protein>
<gene>
    <name evidence="4" type="ORF">QQ008_24975</name>
</gene>
<dbReference type="EMBL" id="JAUJEA010000012">
    <property type="protein sequence ID" value="MDN5204669.1"/>
    <property type="molecule type" value="Genomic_DNA"/>
</dbReference>
<proteinExistence type="predicted"/>
<feature type="region of interest" description="Disordered" evidence="2">
    <location>
        <begin position="546"/>
        <end position="567"/>
    </location>
</feature>
<dbReference type="InterPro" id="IPR031778">
    <property type="entry name" value="Sortilin_N"/>
</dbReference>
<dbReference type="PANTHER" id="PTHR43739">
    <property type="entry name" value="XYLOGLUCANASE (EUROFUNG)"/>
    <property type="match status" value="1"/>
</dbReference>
<evidence type="ECO:0000256" key="2">
    <source>
        <dbReference type="SAM" id="MobiDB-lite"/>
    </source>
</evidence>
<reference evidence="4" key="1">
    <citation type="submission" date="2023-06" db="EMBL/GenBank/DDBJ databases">
        <title>Genomic of Parafulvivirga corallium.</title>
        <authorList>
            <person name="Wang G."/>
        </authorList>
    </citation>
    <scope>NUCLEOTIDE SEQUENCE</scope>
    <source>
        <strain evidence="4">BMA10</strain>
    </source>
</reference>
<dbReference type="SUPFAM" id="SSF50939">
    <property type="entry name" value="Sialidases"/>
    <property type="match status" value="1"/>
</dbReference>
<dbReference type="Gene3D" id="2.130.10.10">
    <property type="entry name" value="YVTN repeat-like/Quinoprotein amine dehydrogenase"/>
    <property type="match status" value="4"/>
</dbReference>
<dbReference type="Pfam" id="PF15902">
    <property type="entry name" value="Sortilin-Vps10"/>
    <property type="match status" value="1"/>
</dbReference>
<keyword evidence="4" id="KW-0378">Hydrolase</keyword>
<dbReference type="InterPro" id="IPR052025">
    <property type="entry name" value="Xyloglucanase_GH74"/>
</dbReference>
<dbReference type="Gene3D" id="2.60.40.4070">
    <property type="match status" value="1"/>
</dbReference>
<evidence type="ECO:0000259" key="3">
    <source>
        <dbReference type="Pfam" id="PF15902"/>
    </source>
</evidence>
<evidence type="ECO:0000256" key="1">
    <source>
        <dbReference type="ARBA" id="ARBA00022737"/>
    </source>
</evidence>
<dbReference type="GO" id="GO:0016787">
    <property type="term" value="F:hydrolase activity"/>
    <property type="evidence" value="ECO:0007669"/>
    <property type="project" value="UniProtKB-KW"/>
</dbReference>
<dbReference type="Proteomes" id="UP001172082">
    <property type="component" value="Unassembled WGS sequence"/>
</dbReference>
<evidence type="ECO:0000313" key="4">
    <source>
        <dbReference type="EMBL" id="MDN5204669.1"/>
    </source>
</evidence>
<dbReference type="SUPFAM" id="SSF110296">
    <property type="entry name" value="Oligoxyloglucan reducing end-specific cellobiohydrolase"/>
    <property type="match status" value="2"/>
</dbReference>
<organism evidence="4 5">
    <name type="scientific">Splendidivirga corallicola</name>
    <dbReference type="NCBI Taxonomy" id="3051826"/>
    <lineage>
        <taxon>Bacteria</taxon>
        <taxon>Pseudomonadati</taxon>
        <taxon>Bacteroidota</taxon>
        <taxon>Cytophagia</taxon>
        <taxon>Cytophagales</taxon>
        <taxon>Splendidivirgaceae</taxon>
        <taxon>Splendidivirga</taxon>
    </lineage>
</organism>
<feature type="domain" description="Sortilin N-terminal" evidence="3">
    <location>
        <begin position="141"/>
        <end position="266"/>
    </location>
</feature>
<evidence type="ECO:0000313" key="5">
    <source>
        <dbReference type="Proteomes" id="UP001172082"/>
    </source>
</evidence>
<sequence>MSSLKFIPVTITSMVVILFIATFQNVEAQRKKKKSNETVSQFDEKLFSHLKWRNIGPYRGGRVVAVAGVRNDELTYYMGSTGGGLWKTTDGGTSWKNISDKYFKTGSVGAIGICESDPNVIYVGMGEHPVRGVMTSHGDGVYKSTDAGKTWTHIGLENTRHVSDVIVHPANPDLVYVAAQGSAYGPSPDRGIFMSEDGGKTWNKTLFVNNLSGASGLTMDMTNPRILYAATWDHQRFPWTIRSGGKGSGIHKSTDAGRTWKKLEEGLPEEMGKIGLSVSRADPGRVYAIIEAKGKEGGVYRSDDGGEKWTQTNKDRVNIARAWYYIEIFADPQDAETVYVLNSPLMRSIDGGRTFQNVPVPHVDTHDHWINPDNNQIMINANDGGGTISFNGGKTWSTQQNQPTAQFYRVITDQQFPYRIYGGQQDNTSVSIVSRTNGSGITWKDWSASAGGESAFLAFNPKDPKIVYGTSIQGFIDRHDVVTHETKSINAYPEFPLGRVPKDMKYRYNWNNPLVASPHNPSVMYHGAQLVLRTEDGGNSWKEISPDLTRNDTTKHGPGGQPFTNEAAGGENYNTIMYITESQHEKRVIWVGSDDGLVHITKNGGDNWENVTPAGLRESIINCIEVSPHDPATAYIVAMRYKFDDLNPYIYKTSDYGNSWTKVINGIDAQSFVRAVREDPVAKGVLYAGTENGLYVSFNDGNQWNKLALNLPAVPINDITIYENDLIAATAGRGFWILDDLGSIQQSMGKVGDASVVLYKPQPTVRFEASVFAGIDVPNAGKNPDNGVILDYYLKEEYDTVEVKLEILDMEGNVIRSYTNQKDEDFKPFPGGPPALQVLPTKKGMNRFNWDLRKETLPGIPKEFIFGDYRGHLVGPGKYTAKLVIPDDSTLVSIEVIPDPRLDARSEQFEAQQKLLNDIDTKVKEIHDAINKVYNAKTQMEAWNKNLKEKTELDTIVSLGKTIIEGIDKWVNQLIEPQHETFQDVVNFRSQLSTEFMTLKGYIDSHDPVITEGARKRYADILKMWEGYKKEMEQIIDEDLGRFNRLHKEKNVPAVIVD</sequence>
<keyword evidence="5" id="KW-1185">Reference proteome</keyword>